<evidence type="ECO:0000313" key="1">
    <source>
        <dbReference type="EMBL" id="KAB0571847.1"/>
    </source>
</evidence>
<protein>
    <submittedName>
        <fullName evidence="1">Uncharacterized protein</fullName>
    </submittedName>
</protein>
<name>A0A643F2Z9_9HYPH</name>
<dbReference type="GeneID" id="301930594"/>
<proteinExistence type="predicted"/>
<sequence length="336" mass="37001">MMSFICKLVSYTLISLIVAGTDISYSKTTSSSMKLDGRPSNIPEDYMATPRGYAHPDCIVTIEEGETVKSDGKIAKADGSERNIKDCDYTQYSKYGKEISSSNLDIDLNNRTIGGWEASISHQLPRDNGVRKIVGEWTVPHNPRSFGHQVLFLFNSIQTYGPIIIQPVLGFNQSGALGPQWSIASWAVGPNLCTNGYCKTGNTTVQPGDIVRGTLTRDIPVGIDPQSVKKWLITISVLRNGVEAGSQNLNVELPDSNYRSFDEAVYETYDAETCDQISLLSNLSTLHTKFATKELFWRNGYPGVGQAESLIADRKCGVETNIDRGWTSEIYYGAPN</sequence>
<accession>A0A643F2Z9</accession>
<dbReference type="AlphaFoldDB" id="A0A643F2Z9"/>
<dbReference type="RefSeq" id="WP_100558759.1">
    <property type="nucleotide sequence ID" value="NZ_JAGDYO010000001.1"/>
</dbReference>
<dbReference type="EMBL" id="VZPE01000003">
    <property type="protein sequence ID" value="KAB0571847.1"/>
    <property type="molecule type" value="Genomic_DNA"/>
</dbReference>
<gene>
    <name evidence="1" type="ORF">F7Q93_09420</name>
</gene>
<organism evidence="1">
    <name type="scientific">Brucella pituitosa</name>
    <dbReference type="NCBI Taxonomy" id="571256"/>
    <lineage>
        <taxon>Bacteria</taxon>
        <taxon>Pseudomonadati</taxon>
        <taxon>Pseudomonadota</taxon>
        <taxon>Alphaproteobacteria</taxon>
        <taxon>Hyphomicrobiales</taxon>
        <taxon>Brucellaceae</taxon>
        <taxon>Brucella/Ochrobactrum group</taxon>
        <taxon>Brucella</taxon>
    </lineage>
</organism>
<reference evidence="1" key="1">
    <citation type="submission" date="2019-09" db="EMBL/GenBank/DDBJ databases">
        <title>Draft genome sequences of 48 bacterial type strains from the CCUG.</title>
        <authorList>
            <person name="Tunovic T."/>
            <person name="Pineiro-Iglesias B."/>
            <person name="Unosson C."/>
            <person name="Inganas E."/>
            <person name="Ohlen M."/>
            <person name="Cardew S."/>
            <person name="Jensie-Markopoulos S."/>
            <person name="Salva-Serra F."/>
            <person name="Jaen-Luchoro D."/>
            <person name="Karlsson R."/>
            <person name="Svensson-Stadler L."/>
            <person name="Chun J."/>
            <person name="Moore E."/>
        </authorList>
    </citation>
    <scope>NUCLEOTIDE SEQUENCE</scope>
    <source>
        <strain evidence="1">CCUG 50899</strain>
    </source>
</reference>
<comment type="caution">
    <text evidence="1">The sequence shown here is derived from an EMBL/GenBank/DDBJ whole genome shotgun (WGS) entry which is preliminary data.</text>
</comment>